<dbReference type="Gene3D" id="3.40.630.30">
    <property type="match status" value="1"/>
</dbReference>
<dbReference type="GO" id="GO:0008080">
    <property type="term" value="F:N-acetyltransferase activity"/>
    <property type="evidence" value="ECO:0007669"/>
    <property type="project" value="InterPro"/>
</dbReference>
<protein>
    <submittedName>
        <fullName evidence="6">Ribosomal-protein-alanine acetyltransferase</fullName>
    </submittedName>
</protein>
<evidence type="ECO:0000313" key="6">
    <source>
        <dbReference type="EMBL" id="AEB09932.1"/>
    </source>
</evidence>
<keyword evidence="3 6" id="KW-0808">Transferase</keyword>
<dbReference type="HOGENOM" id="CLU_013985_23_1_7"/>
<comment type="similarity">
    <text evidence="1">Belongs to the acetyltransferase family. RimI subfamily.</text>
</comment>
<dbReference type="NCBIfam" id="TIGR01575">
    <property type="entry name" value="rimI"/>
    <property type="match status" value="1"/>
</dbReference>
<keyword evidence="7" id="KW-1185">Reference proteome</keyword>
<evidence type="ECO:0000256" key="3">
    <source>
        <dbReference type="ARBA" id="ARBA00022679"/>
    </source>
</evidence>
<dbReference type="PANTHER" id="PTHR43420:SF44">
    <property type="entry name" value="ACETYLTRANSFERASE YPEA"/>
    <property type="match status" value="1"/>
</dbReference>
<gene>
    <name evidence="6" type="ordered locus">Desac_2103</name>
</gene>
<dbReference type="CDD" id="cd04301">
    <property type="entry name" value="NAT_SF"/>
    <property type="match status" value="1"/>
</dbReference>
<keyword evidence="2" id="KW-0963">Cytoplasm</keyword>
<dbReference type="PROSITE" id="PS51186">
    <property type="entry name" value="GNAT"/>
    <property type="match status" value="1"/>
</dbReference>
<name>F2NJY8_DESAR</name>
<dbReference type="PANTHER" id="PTHR43420">
    <property type="entry name" value="ACETYLTRANSFERASE"/>
    <property type="match status" value="1"/>
</dbReference>
<organism evidence="6 7">
    <name type="scientific">Desulfobacca acetoxidans (strain ATCC 700848 / DSM 11109 / ASRB2)</name>
    <dbReference type="NCBI Taxonomy" id="880072"/>
    <lineage>
        <taxon>Bacteria</taxon>
        <taxon>Pseudomonadati</taxon>
        <taxon>Thermodesulfobacteriota</taxon>
        <taxon>Desulfobaccia</taxon>
        <taxon>Desulfobaccales</taxon>
        <taxon>Desulfobaccaceae</taxon>
        <taxon>Desulfobacca</taxon>
    </lineage>
</organism>
<feature type="domain" description="N-acetyltransferase" evidence="5">
    <location>
        <begin position="16"/>
        <end position="164"/>
    </location>
</feature>
<evidence type="ECO:0000259" key="5">
    <source>
        <dbReference type="PROSITE" id="PS51186"/>
    </source>
</evidence>
<sequence length="164" mass="18976">MRVNSCIRNNPETSNLIFSLATADDLDELVAIENQAFPFPWPCQHFIAELAKDYSRTLLAIRQNRQEREICGYIIFWLIFDEMHILNLAVKTGYRRQGIARALIHRAMQTASCNQVRIVWLEVRPSNQAALSLYHSLGFRCVARRKKYYSETGEDALIMSRALP</sequence>
<evidence type="ECO:0000256" key="2">
    <source>
        <dbReference type="ARBA" id="ARBA00022490"/>
    </source>
</evidence>
<dbReference type="STRING" id="880072.Desac_2103"/>
<dbReference type="Proteomes" id="UP000000483">
    <property type="component" value="Chromosome"/>
</dbReference>
<accession>F2NJY8</accession>
<dbReference type="KEGG" id="dao:Desac_2103"/>
<dbReference type="SUPFAM" id="SSF55729">
    <property type="entry name" value="Acyl-CoA N-acyltransferases (Nat)"/>
    <property type="match status" value="1"/>
</dbReference>
<reference evidence="7" key="2">
    <citation type="submission" date="2011-03" db="EMBL/GenBank/DDBJ databases">
        <title>The complete genome of Desulfobacca acetoxidans DSM 11109.</title>
        <authorList>
            <consortium name="US DOE Joint Genome Institute (JGI-PGF)"/>
            <person name="Lucas S."/>
            <person name="Copeland A."/>
            <person name="Lapidus A."/>
            <person name="Bruce D."/>
            <person name="Goodwin L."/>
            <person name="Pitluck S."/>
            <person name="Peters L."/>
            <person name="Kyrpides N."/>
            <person name="Mavromatis K."/>
            <person name="Ivanova N."/>
            <person name="Ovchinnikova G."/>
            <person name="Teshima H."/>
            <person name="Detter J.C."/>
            <person name="Han C."/>
            <person name="Land M."/>
            <person name="Hauser L."/>
            <person name="Markowitz V."/>
            <person name="Cheng J.-F."/>
            <person name="Hugenholtz P."/>
            <person name="Woyke T."/>
            <person name="Wu D."/>
            <person name="Spring S."/>
            <person name="Schueler E."/>
            <person name="Brambilla E."/>
            <person name="Klenk H.-P."/>
            <person name="Eisen J.A."/>
        </authorList>
    </citation>
    <scope>NUCLEOTIDE SEQUENCE [LARGE SCALE GENOMIC DNA]</scope>
    <source>
        <strain evidence="7">ATCC 700848 / DSM 11109 / ASRB2</strain>
    </source>
</reference>
<dbReference type="InterPro" id="IPR006464">
    <property type="entry name" value="AcTrfase_RimI/Ard1"/>
</dbReference>
<dbReference type="OrthoDB" id="529907at2"/>
<proteinExistence type="inferred from homology"/>
<keyword evidence="4" id="KW-0012">Acyltransferase</keyword>
<dbReference type="eggNOG" id="COG0456">
    <property type="taxonomic scope" value="Bacteria"/>
</dbReference>
<dbReference type="InterPro" id="IPR000182">
    <property type="entry name" value="GNAT_dom"/>
</dbReference>
<dbReference type="AlphaFoldDB" id="F2NJY8"/>
<evidence type="ECO:0000256" key="4">
    <source>
        <dbReference type="ARBA" id="ARBA00023315"/>
    </source>
</evidence>
<dbReference type="Pfam" id="PF00583">
    <property type="entry name" value="Acetyltransf_1"/>
    <property type="match status" value="1"/>
</dbReference>
<dbReference type="InterPro" id="IPR050680">
    <property type="entry name" value="YpeA/RimI_acetyltransf"/>
</dbReference>
<dbReference type="InterPro" id="IPR016181">
    <property type="entry name" value="Acyl_CoA_acyltransferase"/>
</dbReference>
<dbReference type="EMBL" id="CP002629">
    <property type="protein sequence ID" value="AEB09932.1"/>
    <property type="molecule type" value="Genomic_DNA"/>
</dbReference>
<reference evidence="6 7" key="1">
    <citation type="journal article" date="2011" name="Stand. Genomic Sci.">
        <title>Complete genome sequence of the acetate-degrading sulfate reducer Desulfobacca acetoxidans type strain (ASRB2).</title>
        <authorList>
            <person name="Goker M."/>
            <person name="Teshima H."/>
            <person name="Lapidus A."/>
            <person name="Nolan M."/>
            <person name="Lucas S."/>
            <person name="Hammon N."/>
            <person name="Deshpande S."/>
            <person name="Cheng J.F."/>
            <person name="Tapia R."/>
            <person name="Han C."/>
            <person name="Goodwin L."/>
            <person name="Pitluck S."/>
            <person name="Huntemann M."/>
            <person name="Liolios K."/>
            <person name="Ivanova N."/>
            <person name="Pagani I."/>
            <person name="Mavromatis K."/>
            <person name="Ovchinikova G."/>
            <person name="Pati A."/>
            <person name="Chen A."/>
            <person name="Palaniappan K."/>
            <person name="Land M."/>
            <person name="Hauser L."/>
            <person name="Brambilla E.M."/>
            <person name="Rohde M."/>
            <person name="Spring S."/>
            <person name="Detter J.C."/>
            <person name="Woyke T."/>
            <person name="Bristow J."/>
            <person name="Eisen J.A."/>
            <person name="Markowitz V."/>
            <person name="Hugenholtz P."/>
            <person name="Kyrpides N.C."/>
            <person name="Klenk H.P."/>
        </authorList>
    </citation>
    <scope>NUCLEOTIDE SEQUENCE [LARGE SCALE GENOMIC DNA]</scope>
    <source>
        <strain evidence="7">ATCC 700848 / DSM 11109 / ASRB2</strain>
    </source>
</reference>
<evidence type="ECO:0000256" key="1">
    <source>
        <dbReference type="ARBA" id="ARBA00005395"/>
    </source>
</evidence>
<evidence type="ECO:0000313" key="7">
    <source>
        <dbReference type="Proteomes" id="UP000000483"/>
    </source>
</evidence>